<organism evidence="3 4">
    <name type="scientific">Eutrema salsugineum</name>
    <name type="common">Saltwater cress</name>
    <name type="synonym">Sisymbrium salsugineum</name>
    <dbReference type="NCBI Taxonomy" id="72664"/>
    <lineage>
        <taxon>Eukaryota</taxon>
        <taxon>Viridiplantae</taxon>
        <taxon>Streptophyta</taxon>
        <taxon>Embryophyta</taxon>
        <taxon>Tracheophyta</taxon>
        <taxon>Spermatophyta</taxon>
        <taxon>Magnoliopsida</taxon>
        <taxon>eudicotyledons</taxon>
        <taxon>Gunneridae</taxon>
        <taxon>Pentapetalae</taxon>
        <taxon>rosids</taxon>
        <taxon>malvids</taxon>
        <taxon>Brassicales</taxon>
        <taxon>Brassicaceae</taxon>
        <taxon>Eutremeae</taxon>
        <taxon>Eutrema</taxon>
    </lineage>
</organism>
<dbReference type="eggNOG" id="KOG0714">
    <property type="taxonomic scope" value="Eukaryota"/>
</dbReference>
<dbReference type="PANTHER" id="PTHR45496">
    <property type="entry name" value="CHAPERONE DNAJ-DOMAIN SUPERFAMILY PROTEIN"/>
    <property type="match status" value="1"/>
</dbReference>
<evidence type="ECO:0000313" key="3">
    <source>
        <dbReference type="EMBL" id="ESQ31447.1"/>
    </source>
</evidence>
<dbReference type="OMA" id="EYPKVYV"/>
<feature type="region of interest" description="Disordered" evidence="1">
    <location>
        <begin position="347"/>
        <end position="367"/>
    </location>
</feature>
<dbReference type="Proteomes" id="UP000030689">
    <property type="component" value="Unassembled WGS sequence"/>
</dbReference>
<dbReference type="EMBL" id="KI517748">
    <property type="protein sequence ID" value="ESQ31447.1"/>
    <property type="molecule type" value="Genomic_DNA"/>
</dbReference>
<dbReference type="PROSITE" id="PS50076">
    <property type="entry name" value="DNAJ_2"/>
    <property type="match status" value="1"/>
</dbReference>
<sequence length="484" mass="52719">MVGGGHGGRGGVGGRGSGGGNRAEADRWLVTSEKLLASSDLQGAKTFAIRACESDPTRAEAADYILAICDILLAGETRLGDSNLPDWYAVLRLGRLAQNPEHVATQYRRLALLLNPSVNRLPFADQAFKLVSDAWHVLSDPSRKSFYDRELQLSQLGQSSSQPQSQAHQQQFQWKASKCTNVAQEPPSVANSTAGYPPQSQADPLATSFWTACPYCFVLFEYPKAYEECILKCQSCRRAFQAVTIQKPPVEGKGEDVYFCSWAVFPLGFSGEVRTPPSWSPISPLFACPLQKVDDEPATKKRKEPAPPRIFYDDDDIYVAISEEEYEESEADDDWQDEVQMNKKANVGKGKETLVRSNKKHGTEKAGKGIQNVESISDGSNPAVSVASYATAAGSSSGYMSKPVSTRRRTGTGVKNLGRLDLNVEFSNEVEEPAVAGRRNEGNGLGSNREVDNIEGIGFFEGLDEFLSSLPILSVVGDDKIKAT</sequence>
<evidence type="ECO:0000313" key="4">
    <source>
        <dbReference type="Proteomes" id="UP000030689"/>
    </source>
</evidence>
<protein>
    <recommendedName>
        <fullName evidence="2">J domain-containing protein</fullName>
    </recommendedName>
</protein>
<dbReference type="GO" id="GO:0005634">
    <property type="term" value="C:nucleus"/>
    <property type="evidence" value="ECO:0007669"/>
    <property type="project" value="EnsemblPlants"/>
</dbReference>
<dbReference type="Gene3D" id="1.10.287.110">
    <property type="entry name" value="DnaJ domain"/>
    <property type="match status" value="1"/>
</dbReference>
<dbReference type="AlphaFoldDB" id="V4KND5"/>
<dbReference type="GO" id="GO:0009909">
    <property type="term" value="P:regulation of flower development"/>
    <property type="evidence" value="ECO:0007669"/>
    <property type="project" value="EnsemblPlants"/>
</dbReference>
<dbReference type="Gramene" id="ESQ31447">
    <property type="protein sequence ID" value="ESQ31447"/>
    <property type="gene ID" value="EUTSA_v10004095mg"/>
</dbReference>
<gene>
    <name evidence="3" type="ORF">EUTSA_v10004095mg</name>
</gene>
<dbReference type="InterPro" id="IPR036869">
    <property type="entry name" value="J_dom_sf"/>
</dbReference>
<dbReference type="STRING" id="72664.V4KND5"/>
<feature type="compositionally biased region" description="Gly residues" evidence="1">
    <location>
        <begin position="1"/>
        <end position="21"/>
    </location>
</feature>
<keyword evidence="4" id="KW-1185">Reference proteome</keyword>
<accession>V4KND5</accession>
<dbReference type="SUPFAM" id="SSF46565">
    <property type="entry name" value="Chaperone J-domain"/>
    <property type="match status" value="1"/>
</dbReference>
<name>V4KND5_EUTSA</name>
<dbReference type="KEGG" id="eus:EUTSA_v10004095mg"/>
<proteinExistence type="predicted"/>
<dbReference type="GO" id="GO:0005737">
    <property type="term" value="C:cytoplasm"/>
    <property type="evidence" value="ECO:0007669"/>
    <property type="project" value="EnsemblPlants"/>
</dbReference>
<dbReference type="Pfam" id="PF00226">
    <property type="entry name" value="DnaJ"/>
    <property type="match status" value="1"/>
</dbReference>
<dbReference type="InterPro" id="IPR001623">
    <property type="entry name" value="DnaJ_domain"/>
</dbReference>
<dbReference type="PANTHER" id="PTHR45496:SF19">
    <property type="entry name" value="J DOMAIN-CONTAINING PROTEIN"/>
    <property type="match status" value="1"/>
</dbReference>
<dbReference type="SMART" id="SM00271">
    <property type="entry name" value="DnaJ"/>
    <property type="match status" value="1"/>
</dbReference>
<feature type="region of interest" description="Disordered" evidence="1">
    <location>
        <begin position="1"/>
        <end position="23"/>
    </location>
</feature>
<dbReference type="OrthoDB" id="10250354at2759"/>
<dbReference type="CDD" id="cd06257">
    <property type="entry name" value="DnaJ"/>
    <property type="match status" value="1"/>
</dbReference>
<dbReference type="InterPro" id="IPR053052">
    <property type="entry name" value="Imprinting_Balance_Reg"/>
</dbReference>
<evidence type="ECO:0000259" key="2">
    <source>
        <dbReference type="PROSITE" id="PS50076"/>
    </source>
</evidence>
<reference evidence="3 4" key="1">
    <citation type="journal article" date="2013" name="Front. Plant Sci.">
        <title>The Reference Genome of the Halophytic Plant Eutrema salsugineum.</title>
        <authorList>
            <person name="Yang R."/>
            <person name="Jarvis D.E."/>
            <person name="Chen H."/>
            <person name="Beilstein M.A."/>
            <person name="Grimwood J."/>
            <person name="Jenkins J."/>
            <person name="Shu S."/>
            <person name="Prochnik S."/>
            <person name="Xin M."/>
            <person name="Ma C."/>
            <person name="Schmutz J."/>
            <person name="Wing R.A."/>
            <person name="Mitchell-Olds T."/>
            <person name="Schumaker K.S."/>
            <person name="Wang X."/>
        </authorList>
    </citation>
    <scope>NUCLEOTIDE SEQUENCE [LARGE SCALE GENOMIC DNA]</scope>
</reference>
<evidence type="ECO:0000256" key="1">
    <source>
        <dbReference type="SAM" id="MobiDB-lite"/>
    </source>
</evidence>
<feature type="domain" description="J" evidence="2">
    <location>
        <begin position="86"/>
        <end position="151"/>
    </location>
</feature>
<dbReference type="GO" id="GO:0001228">
    <property type="term" value="F:DNA-binding transcription activator activity, RNA polymerase II-specific"/>
    <property type="evidence" value="ECO:0007669"/>
    <property type="project" value="EnsemblPlants"/>
</dbReference>
<feature type="region of interest" description="Disordered" evidence="1">
    <location>
        <begin position="392"/>
        <end position="412"/>
    </location>
</feature>